<evidence type="ECO:0000256" key="11">
    <source>
        <dbReference type="SAM" id="Phobius"/>
    </source>
</evidence>
<feature type="transmembrane region" description="Helical" evidence="11">
    <location>
        <begin position="153"/>
        <end position="172"/>
    </location>
</feature>
<dbReference type="PROSITE" id="PS50109">
    <property type="entry name" value="HIS_KIN"/>
    <property type="match status" value="1"/>
</dbReference>
<evidence type="ECO:0000256" key="8">
    <source>
        <dbReference type="ARBA" id="ARBA00022840"/>
    </source>
</evidence>
<dbReference type="RefSeq" id="WP_377944560.1">
    <property type="nucleotide sequence ID" value="NZ_JBHUCX010000074.1"/>
</dbReference>
<accession>A0ABW4JJS2</accession>
<keyword evidence="10" id="KW-0902">Two-component regulatory system</keyword>
<dbReference type="GO" id="GO:0016301">
    <property type="term" value="F:kinase activity"/>
    <property type="evidence" value="ECO:0007669"/>
    <property type="project" value="UniProtKB-KW"/>
</dbReference>
<dbReference type="PANTHER" id="PTHR45436">
    <property type="entry name" value="SENSOR HISTIDINE KINASE YKOH"/>
    <property type="match status" value="1"/>
</dbReference>
<dbReference type="Gene3D" id="3.30.565.10">
    <property type="entry name" value="Histidine kinase-like ATPase, C-terminal domain"/>
    <property type="match status" value="1"/>
</dbReference>
<keyword evidence="7 13" id="KW-0418">Kinase</keyword>
<keyword evidence="14" id="KW-1185">Reference proteome</keyword>
<dbReference type="PANTHER" id="PTHR45436:SF5">
    <property type="entry name" value="SENSOR HISTIDINE KINASE TRCS"/>
    <property type="match status" value="1"/>
</dbReference>
<dbReference type="InterPro" id="IPR005467">
    <property type="entry name" value="His_kinase_dom"/>
</dbReference>
<evidence type="ECO:0000256" key="7">
    <source>
        <dbReference type="ARBA" id="ARBA00022777"/>
    </source>
</evidence>
<gene>
    <name evidence="13" type="ORF">ACFSB2_18425</name>
</gene>
<keyword evidence="11" id="KW-0472">Membrane</keyword>
<evidence type="ECO:0000256" key="10">
    <source>
        <dbReference type="ARBA" id="ARBA00023012"/>
    </source>
</evidence>
<evidence type="ECO:0000256" key="4">
    <source>
        <dbReference type="ARBA" id="ARBA00022679"/>
    </source>
</evidence>
<organism evidence="13 14">
    <name type="scientific">Alicyclobacillus fodiniaquatilis</name>
    <dbReference type="NCBI Taxonomy" id="1661150"/>
    <lineage>
        <taxon>Bacteria</taxon>
        <taxon>Bacillati</taxon>
        <taxon>Bacillota</taxon>
        <taxon>Bacilli</taxon>
        <taxon>Bacillales</taxon>
        <taxon>Alicyclobacillaceae</taxon>
        <taxon>Alicyclobacillus</taxon>
    </lineage>
</organism>
<evidence type="ECO:0000256" key="1">
    <source>
        <dbReference type="ARBA" id="ARBA00000085"/>
    </source>
</evidence>
<feature type="transmembrane region" description="Helical" evidence="11">
    <location>
        <begin position="7"/>
        <end position="29"/>
    </location>
</feature>
<evidence type="ECO:0000259" key="12">
    <source>
        <dbReference type="PROSITE" id="PS50109"/>
    </source>
</evidence>
<evidence type="ECO:0000313" key="13">
    <source>
        <dbReference type="EMBL" id="MFD1676652.1"/>
    </source>
</evidence>
<dbReference type="InterPro" id="IPR036890">
    <property type="entry name" value="HATPase_C_sf"/>
</dbReference>
<dbReference type="Gene3D" id="1.10.287.130">
    <property type="match status" value="1"/>
</dbReference>
<dbReference type="InterPro" id="IPR003661">
    <property type="entry name" value="HisK_dim/P_dom"/>
</dbReference>
<keyword evidence="9 11" id="KW-1133">Transmembrane helix</keyword>
<keyword evidence="3" id="KW-0597">Phosphoprotein</keyword>
<evidence type="ECO:0000256" key="5">
    <source>
        <dbReference type="ARBA" id="ARBA00022692"/>
    </source>
</evidence>
<dbReference type="EC" id="2.7.13.3" evidence="2"/>
<feature type="domain" description="Histidine kinase" evidence="12">
    <location>
        <begin position="193"/>
        <end position="387"/>
    </location>
</feature>
<keyword evidence="5 11" id="KW-0812">Transmembrane</keyword>
<protein>
    <recommendedName>
        <fullName evidence="2">histidine kinase</fullName>
        <ecNumber evidence="2">2.7.13.3</ecNumber>
    </recommendedName>
</protein>
<keyword evidence="8" id="KW-0067">ATP-binding</keyword>
<proteinExistence type="predicted"/>
<keyword evidence="6" id="KW-0547">Nucleotide-binding</keyword>
<name>A0ABW4JJS2_9BACL</name>
<evidence type="ECO:0000256" key="2">
    <source>
        <dbReference type="ARBA" id="ARBA00012438"/>
    </source>
</evidence>
<dbReference type="InterPro" id="IPR036097">
    <property type="entry name" value="HisK_dim/P_sf"/>
</dbReference>
<dbReference type="CDD" id="cd00082">
    <property type="entry name" value="HisKA"/>
    <property type="match status" value="1"/>
</dbReference>
<dbReference type="SUPFAM" id="SSF47384">
    <property type="entry name" value="Homodimeric domain of signal transducing histidine kinase"/>
    <property type="match status" value="1"/>
</dbReference>
<comment type="catalytic activity">
    <reaction evidence="1">
        <text>ATP + protein L-histidine = ADP + protein N-phospho-L-histidine.</text>
        <dbReference type="EC" id="2.7.13.3"/>
    </reaction>
</comment>
<dbReference type="Pfam" id="PF02518">
    <property type="entry name" value="HATPase_c"/>
    <property type="match status" value="1"/>
</dbReference>
<dbReference type="InterPro" id="IPR003594">
    <property type="entry name" value="HATPase_dom"/>
</dbReference>
<reference evidence="14" key="1">
    <citation type="journal article" date="2019" name="Int. J. Syst. Evol. Microbiol.">
        <title>The Global Catalogue of Microorganisms (GCM) 10K type strain sequencing project: providing services to taxonomists for standard genome sequencing and annotation.</title>
        <authorList>
            <consortium name="The Broad Institute Genomics Platform"/>
            <consortium name="The Broad Institute Genome Sequencing Center for Infectious Disease"/>
            <person name="Wu L."/>
            <person name="Ma J."/>
        </authorList>
    </citation>
    <scope>NUCLEOTIDE SEQUENCE [LARGE SCALE GENOMIC DNA]</scope>
    <source>
        <strain evidence="14">CGMCC 1.12286</strain>
    </source>
</reference>
<dbReference type="Proteomes" id="UP001597079">
    <property type="component" value="Unassembled WGS sequence"/>
</dbReference>
<dbReference type="EMBL" id="JBHUCX010000074">
    <property type="protein sequence ID" value="MFD1676652.1"/>
    <property type="molecule type" value="Genomic_DNA"/>
</dbReference>
<evidence type="ECO:0000256" key="6">
    <source>
        <dbReference type="ARBA" id="ARBA00022741"/>
    </source>
</evidence>
<keyword evidence="4" id="KW-0808">Transferase</keyword>
<dbReference type="InterPro" id="IPR050428">
    <property type="entry name" value="TCS_sensor_his_kinase"/>
</dbReference>
<dbReference type="SUPFAM" id="SSF55874">
    <property type="entry name" value="ATPase domain of HSP90 chaperone/DNA topoisomerase II/histidine kinase"/>
    <property type="match status" value="1"/>
</dbReference>
<comment type="caution">
    <text evidence="13">The sequence shown here is derived from an EMBL/GenBank/DDBJ whole genome shotgun (WGS) entry which is preliminary data.</text>
</comment>
<evidence type="ECO:0000256" key="3">
    <source>
        <dbReference type="ARBA" id="ARBA00022553"/>
    </source>
</evidence>
<sequence length="390" mass="44477">MFRRMYLTIVGLLIASTGILLSFLGVAVYRELQHELEQEGRLELLAKRQEVHSVVAAALQEGVKSKRVFHDERGQTVYFYAQLPDMKLASWHFPIAASTLTHVPQDQFAEIESAGHPFRVYHFVTTVRTVQVQAYVCTLITQEKSMLYHASRLMWTVGSIGFVIALIGNLFLAQRLMRPTYRTWRAYQDTVFELSHELQTPLATVNAMMSSRKVDAQTQADVRYEIERASRMVSDMLFLSKLRSGFSERPSEPVAVSDITEEVAERYTDLGSTRNIYFVGHALPGLFVTTVSGEWERLISTLFKNVIDHAASNSTAQWQLASDGRRVRFTIENEVAFSNVEAVKHHSPERGVGLQIVRRLTARMRGKFETVTEGSKFKVVVTIPFRRPRW</sequence>
<evidence type="ECO:0000313" key="14">
    <source>
        <dbReference type="Proteomes" id="UP001597079"/>
    </source>
</evidence>
<evidence type="ECO:0000256" key="9">
    <source>
        <dbReference type="ARBA" id="ARBA00022989"/>
    </source>
</evidence>